<reference evidence="2 3" key="1">
    <citation type="submission" date="2017-06" db="EMBL/GenBank/DDBJ databases">
        <authorList>
            <person name="Kim H.J."/>
            <person name="Triplett B.A."/>
        </authorList>
    </citation>
    <scope>NUCLEOTIDE SEQUENCE [LARGE SCALE GENOMIC DNA]</scope>
    <source>
        <strain evidence="2 3">DSM 22179</strain>
    </source>
</reference>
<proteinExistence type="predicted"/>
<evidence type="ECO:0000313" key="3">
    <source>
        <dbReference type="Proteomes" id="UP000198122"/>
    </source>
</evidence>
<accession>A0A212U277</accession>
<dbReference type="PANTHER" id="PTHR48207">
    <property type="entry name" value="SUCCINATE--HYDROXYMETHYLGLUTARATE COA-TRANSFERASE"/>
    <property type="match status" value="1"/>
</dbReference>
<dbReference type="SUPFAM" id="SSF89796">
    <property type="entry name" value="CoA-transferase family III (CaiB/BaiF)"/>
    <property type="match status" value="1"/>
</dbReference>
<dbReference type="OrthoDB" id="9797653at2"/>
<name>A0A212U277_9MICO</name>
<dbReference type="GO" id="GO:0008410">
    <property type="term" value="F:CoA-transferase activity"/>
    <property type="evidence" value="ECO:0007669"/>
    <property type="project" value="TreeGrafter"/>
</dbReference>
<gene>
    <name evidence="2" type="ORF">SAMN05445756_1818</name>
</gene>
<dbReference type="EMBL" id="FYEZ01000002">
    <property type="protein sequence ID" value="SNC72362.1"/>
    <property type="molecule type" value="Genomic_DNA"/>
</dbReference>
<dbReference type="Gene3D" id="3.40.50.10540">
    <property type="entry name" value="Crotonobetainyl-coa:carnitine coa-transferase, domain 1"/>
    <property type="match status" value="1"/>
</dbReference>
<keyword evidence="3" id="KW-1185">Reference proteome</keyword>
<protein>
    <submittedName>
        <fullName evidence="2">Formyl-CoA transferase</fullName>
    </submittedName>
</protein>
<dbReference type="Proteomes" id="UP000198122">
    <property type="component" value="Unassembled WGS sequence"/>
</dbReference>
<keyword evidence="1 2" id="KW-0808">Transferase</keyword>
<dbReference type="InterPro" id="IPR044855">
    <property type="entry name" value="CoA-Trfase_III_dom3_sf"/>
</dbReference>
<evidence type="ECO:0000313" key="2">
    <source>
        <dbReference type="EMBL" id="SNC72362.1"/>
    </source>
</evidence>
<sequence length="402" mass="43756">MSRPPTPKGPLAGLRVLDVATVFAGPFTAALLGDLGATVLKVEMPGTGDPLRSLGPFHEDTSLTWAASARNKRSVTLDLRTPRGQEVLLKLVAEHDVLVQNFRPGTLGRWGIPMERLRQANPDLIAVHVSGFGQDGPLAPKAGFGTPATAYSGFAHISGYPDRPPVLPSISLVDYLAGMYGAIGALAALYQLKVAGGEPDDVDVALYESMFRMLEVVVAEYDILGQVRERTGNELAASSPAGIYETRDGQWMVIVTSTERTFARLARAIDREDMLTDSRYSTNRERLARRDEVNEILSAWTRRHTRDEVAARLDEHAVPASAVYTVADIFADEHYAARDMLVSVEHPELGDMRLPGVVPKFERHPGEVRTAGPRLGEHTDAVLRDLGYSTEDLAELRAAGVI</sequence>
<dbReference type="AlphaFoldDB" id="A0A212U277"/>
<dbReference type="InterPro" id="IPR023606">
    <property type="entry name" value="CoA-Trfase_III_dom_1_sf"/>
</dbReference>
<dbReference type="RefSeq" id="WP_088818730.1">
    <property type="nucleotide sequence ID" value="NZ_FYEZ01000002.1"/>
</dbReference>
<dbReference type="Gene3D" id="3.30.1540.10">
    <property type="entry name" value="formyl-coa transferase, domain 3"/>
    <property type="match status" value="1"/>
</dbReference>
<dbReference type="InterPro" id="IPR003673">
    <property type="entry name" value="CoA-Trfase_fam_III"/>
</dbReference>
<evidence type="ECO:0000256" key="1">
    <source>
        <dbReference type="ARBA" id="ARBA00022679"/>
    </source>
</evidence>
<dbReference type="InterPro" id="IPR050483">
    <property type="entry name" value="CoA-transferase_III_domain"/>
</dbReference>
<dbReference type="Pfam" id="PF02515">
    <property type="entry name" value="CoA_transf_3"/>
    <property type="match status" value="1"/>
</dbReference>
<dbReference type="PANTHER" id="PTHR48207:SF3">
    <property type="entry name" value="SUCCINATE--HYDROXYMETHYLGLUTARATE COA-TRANSFERASE"/>
    <property type="match status" value="1"/>
</dbReference>
<organism evidence="2 3">
    <name type="scientific">Kytococcus aerolatus</name>
    <dbReference type="NCBI Taxonomy" id="592308"/>
    <lineage>
        <taxon>Bacteria</taxon>
        <taxon>Bacillati</taxon>
        <taxon>Actinomycetota</taxon>
        <taxon>Actinomycetes</taxon>
        <taxon>Micrococcales</taxon>
        <taxon>Kytococcaceae</taxon>
        <taxon>Kytococcus</taxon>
    </lineage>
</organism>